<dbReference type="EMBL" id="JAPJZH010000003">
    <property type="protein sequence ID" value="MDA4844856.1"/>
    <property type="molecule type" value="Genomic_DNA"/>
</dbReference>
<dbReference type="InterPro" id="IPR046083">
    <property type="entry name" value="DUF6101"/>
</dbReference>
<gene>
    <name evidence="2" type="ORF">OOZ53_05815</name>
</gene>
<evidence type="ECO:0000313" key="2">
    <source>
        <dbReference type="EMBL" id="MDA4844856.1"/>
    </source>
</evidence>
<protein>
    <submittedName>
        <fullName evidence="2">DUF6101 family protein</fullName>
    </submittedName>
</protein>
<feature type="region of interest" description="Disordered" evidence="1">
    <location>
        <begin position="136"/>
        <end position="157"/>
    </location>
</feature>
<reference evidence="2" key="1">
    <citation type="submission" date="2022-11" db="EMBL/GenBank/DDBJ databases">
        <title>Hoeflea poritis sp. nov., isolated from scleractinian coral Porites lutea.</title>
        <authorList>
            <person name="Zhang G."/>
            <person name="Wei Q."/>
            <person name="Cai L."/>
        </authorList>
    </citation>
    <scope>NUCLEOTIDE SEQUENCE</scope>
    <source>
        <strain evidence="2">E7-10</strain>
    </source>
</reference>
<proteinExistence type="predicted"/>
<evidence type="ECO:0000256" key="1">
    <source>
        <dbReference type="SAM" id="MobiDB-lite"/>
    </source>
</evidence>
<comment type="caution">
    <text evidence="2">The sequence shown here is derived from an EMBL/GenBank/DDBJ whole genome shotgun (WGS) entry which is preliminary data.</text>
</comment>
<keyword evidence="3" id="KW-1185">Reference proteome</keyword>
<organism evidence="2 3">
    <name type="scientific">Hoeflea poritis</name>
    <dbReference type="NCBI Taxonomy" id="2993659"/>
    <lineage>
        <taxon>Bacteria</taxon>
        <taxon>Pseudomonadati</taxon>
        <taxon>Pseudomonadota</taxon>
        <taxon>Alphaproteobacteria</taxon>
        <taxon>Hyphomicrobiales</taxon>
        <taxon>Rhizobiaceae</taxon>
        <taxon>Hoeflea</taxon>
    </lineage>
</organism>
<evidence type="ECO:0000313" key="3">
    <source>
        <dbReference type="Proteomes" id="UP001148313"/>
    </source>
</evidence>
<accession>A0ABT4VJK9</accession>
<dbReference type="Pfam" id="PF19596">
    <property type="entry name" value="DUF6101"/>
    <property type="match status" value="1"/>
</dbReference>
<name>A0ABT4VJK9_9HYPH</name>
<dbReference type="RefSeq" id="WP_271088404.1">
    <property type="nucleotide sequence ID" value="NZ_JAPJZH010000003.1"/>
</dbReference>
<sequence>MTNTLRKPAWAGDELRLDPARFPQQVTYASRQDTDGVTFTLDKRGAVLRRTLPQSGLPLSIALPARAFKGIAARAMDHGDGTVTVTLELHHQDNDLCVPLLVAHDLDDIAADWHTWSEIYKLPMLMIDADGTASPLDDQLGPIKKKDTKPRRRHAALSGRRPRFLMRRSTGTLGVRMAIKGEEIIARR</sequence>
<dbReference type="Proteomes" id="UP001148313">
    <property type="component" value="Unassembled WGS sequence"/>
</dbReference>
<feature type="compositionally biased region" description="Basic residues" evidence="1">
    <location>
        <begin position="146"/>
        <end position="157"/>
    </location>
</feature>